<dbReference type="Pfam" id="PF03398">
    <property type="entry name" value="Ist1"/>
    <property type="match status" value="1"/>
</dbReference>
<name>A0A811MPK4_9POAL</name>
<dbReference type="PANTHER" id="PTHR12161">
    <property type="entry name" value="IST1 FAMILY MEMBER"/>
    <property type="match status" value="1"/>
</dbReference>
<dbReference type="PANTHER" id="PTHR12161:SF26">
    <property type="entry name" value="EXPRESSED PROTEIN"/>
    <property type="match status" value="1"/>
</dbReference>
<evidence type="ECO:0000256" key="1">
    <source>
        <dbReference type="ARBA" id="ARBA00005536"/>
    </source>
</evidence>
<dbReference type="OrthoDB" id="29853at2759"/>
<proteinExistence type="inferred from homology"/>
<accession>A0A811MPK4</accession>
<reference evidence="3" key="1">
    <citation type="submission" date="2020-10" db="EMBL/GenBank/DDBJ databases">
        <authorList>
            <person name="Han B."/>
            <person name="Lu T."/>
            <person name="Zhao Q."/>
            <person name="Huang X."/>
            <person name="Zhao Y."/>
        </authorList>
    </citation>
    <scope>NUCLEOTIDE SEQUENCE</scope>
</reference>
<feature type="compositionally biased region" description="Polar residues" evidence="2">
    <location>
        <begin position="233"/>
        <end position="257"/>
    </location>
</feature>
<evidence type="ECO:0008006" key="5">
    <source>
        <dbReference type="Google" id="ProtNLM"/>
    </source>
</evidence>
<evidence type="ECO:0000313" key="4">
    <source>
        <dbReference type="Proteomes" id="UP000604825"/>
    </source>
</evidence>
<dbReference type="GO" id="GO:0015031">
    <property type="term" value="P:protein transport"/>
    <property type="evidence" value="ECO:0007669"/>
    <property type="project" value="InterPro"/>
</dbReference>
<dbReference type="Proteomes" id="UP000604825">
    <property type="component" value="Unassembled WGS sequence"/>
</dbReference>
<dbReference type="Gene3D" id="1.20.1260.60">
    <property type="entry name" value="Vacuolar protein sorting-associated protein Ist1"/>
    <property type="match status" value="1"/>
</dbReference>
<evidence type="ECO:0000313" key="3">
    <source>
        <dbReference type="EMBL" id="CAD6210480.1"/>
    </source>
</evidence>
<dbReference type="InterPro" id="IPR005061">
    <property type="entry name" value="Ist1"/>
</dbReference>
<comment type="caution">
    <text evidence="3">The sequence shown here is derived from an EMBL/GenBank/DDBJ whole genome shotgun (WGS) entry which is preliminary data.</text>
</comment>
<keyword evidence="4" id="KW-1185">Reference proteome</keyword>
<comment type="similarity">
    <text evidence="1">Belongs to the IST1 family.</text>
</comment>
<dbReference type="AlphaFoldDB" id="A0A811MPK4"/>
<evidence type="ECO:0000256" key="2">
    <source>
        <dbReference type="SAM" id="MobiDB-lite"/>
    </source>
</evidence>
<dbReference type="EMBL" id="CAJGYO010000002">
    <property type="protein sequence ID" value="CAD6210480.1"/>
    <property type="molecule type" value="Genomic_DNA"/>
</dbReference>
<sequence>MGFFHGKTSKQTSRVKKLLKLALSRLAIAQRPRLARKSISHRDVSQLLALGHLHRAFLRAEQLIEEGNMLEAFNIIELYCNRLIKHANQLDKPHECGEDIREAAAGIMFAAGRCSDLPELLFARTILANKFGGDFTMMTKEGTGVVDPMLVWKLSGNKRNMEIKKKVVKEIAAKNNVLLDFNEFQEVVEQDGSSNVRHHHELNHEAIYQTDMDESFQSDFYHSPSRNKDPCDMSNSDGTNNGQPKQKNMKTSVRTRR</sequence>
<dbReference type="InterPro" id="IPR042277">
    <property type="entry name" value="IST1-like"/>
</dbReference>
<gene>
    <name evidence="3" type="ORF">NCGR_LOCUS6564</name>
</gene>
<organism evidence="3 4">
    <name type="scientific">Miscanthus lutarioriparius</name>
    <dbReference type="NCBI Taxonomy" id="422564"/>
    <lineage>
        <taxon>Eukaryota</taxon>
        <taxon>Viridiplantae</taxon>
        <taxon>Streptophyta</taxon>
        <taxon>Embryophyta</taxon>
        <taxon>Tracheophyta</taxon>
        <taxon>Spermatophyta</taxon>
        <taxon>Magnoliopsida</taxon>
        <taxon>Liliopsida</taxon>
        <taxon>Poales</taxon>
        <taxon>Poaceae</taxon>
        <taxon>PACMAD clade</taxon>
        <taxon>Panicoideae</taxon>
        <taxon>Andropogonodae</taxon>
        <taxon>Andropogoneae</taxon>
        <taxon>Saccharinae</taxon>
        <taxon>Miscanthus</taxon>
    </lineage>
</organism>
<protein>
    <recommendedName>
        <fullName evidence="5">Regulator of Vps4 activity in the MVB pathway protein</fullName>
    </recommendedName>
</protein>
<dbReference type="FunFam" id="1.20.1260.60:FF:000002">
    <property type="entry name" value="Vacuolar protein sorting-associated protein IST1"/>
    <property type="match status" value="1"/>
</dbReference>
<feature type="region of interest" description="Disordered" evidence="2">
    <location>
        <begin position="218"/>
        <end position="257"/>
    </location>
</feature>